<name>A0A0F9E259_9ZZZZ</name>
<gene>
    <name evidence="1" type="ORF">LCGC14_2478200</name>
</gene>
<dbReference type="AlphaFoldDB" id="A0A0F9E259"/>
<organism evidence="1">
    <name type="scientific">marine sediment metagenome</name>
    <dbReference type="NCBI Taxonomy" id="412755"/>
    <lineage>
        <taxon>unclassified sequences</taxon>
        <taxon>metagenomes</taxon>
        <taxon>ecological metagenomes</taxon>
    </lineage>
</organism>
<accession>A0A0F9E259</accession>
<proteinExistence type="predicted"/>
<sequence length="70" mass="7658">MNATDATPRVLALHHRVAAGLQDKIRHVQYPDEKECARCGASEAKGNWPCPNIAYDELREEIKTLLGAGG</sequence>
<dbReference type="EMBL" id="LAZR01038972">
    <property type="protein sequence ID" value="KKL18173.1"/>
    <property type="molecule type" value="Genomic_DNA"/>
</dbReference>
<evidence type="ECO:0000313" key="1">
    <source>
        <dbReference type="EMBL" id="KKL18173.1"/>
    </source>
</evidence>
<reference evidence="1" key="1">
    <citation type="journal article" date="2015" name="Nature">
        <title>Complex archaea that bridge the gap between prokaryotes and eukaryotes.</title>
        <authorList>
            <person name="Spang A."/>
            <person name="Saw J.H."/>
            <person name="Jorgensen S.L."/>
            <person name="Zaremba-Niedzwiedzka K."/>
            <person name="Martijn J."/>
            <person name="Lind A.E."/>
            <person name="van Eijk R."/>
            <person name="Schleper C."/>
            <person name="Guy L."/>
            <person name="Ettema T.J."/>
        </authorList>
    </citation>
    <scope>NUCLEOTIDE SEQUENCE</scope>
</reference>
<comment type="caution">
    <text evidence="1">The sequence shown here is derived from an EMBL/GenBank/DDBJ whole genome shotgun (WGS) entry which is preliminary data.</text>
</comment>
<protein>
    <submittedName>
        <fullName evidence="1">Uncharacterized protein</fullName>
    </submittedName>
</protein>